<dbReference type="Proteomes" id="UP000070444">
    <property type="component" value="Unassembled WGS sequence"/>
</dbReference>
<protein>
    <submittedName>
        <fullName evidence="12">Uncharacterized protein</fullName>
    </submittedName>
</protein>
<comment type="similarity">
    <text evidence="2">Belongs to the SNF2/RAD54 helicase family.</text>
</comment>
<evidence type="ECO:0000313" key="12">
    <source>
        <dbReference type="EMBL" id="KXN70559.1"/>
    </source>
</evidence>
<evidence type="ECO:0000259" key="11">
    <source>
        <dbReference type="PROSITE" id="PS51194"/>
    </source>
</evidence>
<feature type="region of interest" description="Disordered" evidence="9">
    <location>
        <begin position="703"/>
        <end position="734"/>
    </location>
</feature>
<dbReference type="OMA" id="PNIFTDW"/>
<evidence type="ECO:0000256" key="4">
    <source>
        <dbReference type="ARBA" id="ARBA00022801"/>
    </source>
</evidence>
<reference evidence="12 13" key="1">
    <citation type="journal article" date="2015" name="Genome Biol. Evol.">
        <title>Phylogenomic analyses indicate that early fungi evolved digesting cell walls of algal ancestors of land plants.</title>
        <authorList>
            <person name="Chang Y."/>
            <person name="Wang S."/>
            <person name="Sekimoto S."/>
            <person name="Aerts A.L."/>
            <person name="Choi C."/>
            <person name="Clum A."/>
            <person name="LaButti K.M."/>
            <person name="Lindquist E.A."/>
            <person name="Yee Ngan C."/>
            <person name="Ohm R.A."/>
            <person name="Salamov A.A."/>
            <person name="Grigoriev I.V."/>
            <person name="Spatafora J.W."/>
            <person name="Berbee M.L."/>
        </authorList>
    </citation>
    <scope>NUCLEOTIDE SEQUENCE [LARGE SCALE GENOMIC DNA]</scope>
    <source>
        <strain evidence="12 13">NRRL 28638</strain>
    </source>
</reference>
<dbReference type="GO" id="GO:0005634">
    <property type="term" value="C:nucleus"/>
    <property type="evidence" value="ECO:0007669"/>
    <property type="project" value="UniProtKB-SubCell"/>
</dbReference>
<evidence type="ECO:0000259" key="10">
    <source>
        <dbReference type="PROSITE" id="PS51192"/>
    </source>
</evidence>
<sequence>MVDTNPEPTEPIVIENENETIKAEDTLKEEPATESLKTLKDNAYKSFENTYQIQRFQRLNFLIEQTTLYSNFLSQKLIDHTHERAKLLEENPNLDDYVQTSTGSKKRGRPARNNNKQAKNPKSEPVPVARNGQPALITGACLREYQLEGMQWLISLYENGLNGILADEMGLGKTIQTIALIAYLVEKKVKGPFIVIAPLSTIANWINEFTRFTPSIEVILYYGTKDERNMIRKQSLLTPKSSYPVIITSYEVAMSDRRVLQNINWKYMVVDECQRIKNFNCKLVNDLKKYNTDNRLLLTGTPLQNNLNELWSLLNFLLPDVFNDMDSFVDWFDFSDLRQEEGDELILDKEKQNNIISKLHHILKPFLLRRIKADVEKMLPKKREYILYANLTEPQRVLYEASVNRRMREYLMEKAKKEGKDASQVKVFKNTSTLNTCMQLRKICNHPALCDIQVNPETSEIVYDLDTLVSSSGKMMLLDRLLDDLLSKGHRVLIFSQFTTVLDILATYLIDIKKLDCYRIDGNVAQEDRRDMIDDYQKNSNVKVFLLSTRSGGLGINLTGADTCIIFDSDWNPQMDLQAQDRCHRIGQTKPVIIYRLITANTIESHLIKTASSKRKLEKLVIHRNKFKGLGNVNAVSNASYIQELEYILKTQDYEKVIIKPGDQVISEEELVRITDRSESAYESADTGAGDAFEVYETKFEEDSFVMNPEDPNYSPDDSEQKTEELKDEEVVSQ</sequence>
<keyword evidence="3" id="KW-0547">Nucleotide-binding</keyword>
<dbReference type="InterPro" id="IPR027417">
    <property type="entry name" value="P-loop_NTPase"/>
</dbReference>
<dbReference type="GO" id="GO:0004386">
    <property type="term" value="F:helicase activity"/>
    <property type="evidence" value="ECO:0007669"/>
    <property type="project" value="UniProtKB-KW"/>
</dbReference>
<dbReference type="CDD" id="cd18793">
    <property type="entry name" value="SF2_C_SNF"/>
    <property type="match status" value="1"/>
</dbReference>
<dbReference type="GO" id="GO:0005524">
    <property type="term" value="F:ATP binding"/>
    <property type="evidence" value="ECO:0007669"/>
    <property type="project" value="UniProtKB-KW"/>
</dbReference>
<evidence type="ECO:0000256" key="5">
    <source>
        <dbReference type="ARBA" id="ARBA00022806"/>
    </source>
</evidence>
<dbReference type="OrthoDB" id="5857104at2759"/>
<dbReference type="Pfam" id="PF00176">
    <property type="entry name" value="SNF2-rel_dom"/>
    <property type="match status" value="1"/>
</dbReference>
<dbReference type="SMART" id="SM00490">
    <property type="entry name" value="HELICc"/>
    <property type="match status" value="1"/>
</dbReference>
<dbReference type="FunFam" id="3.40.50.10810:FF:000015">
    <property type="entry name" value="lymphoid-specific helicase isoform X1"/>
    <property type="match status" value="1"/>
</dbReference>
<dbReference type="Pfam" id="PF00271">
    <property type="entry name" value="Helicase_C"/>
    <property type="match status" value="1"/>
</dbReference>
<dbReference type="InterPro" id="IPR001650">
    <property type="entry name" value="Helicase_C-like"/>
</dbReference>
<dbReference type="InterPro" id="IPR049730">
    <property type="entry name" value="SNF2/RAD54-like_C"/>
</dbReference>
<dbReference type="SUPFAM" id="SSF52540">
    <property type="entry name" value="P-loop containing nucleoside triphosphate hydrolases"/>
    <property type="match status" value="2"/>
</dbReference>
<evidence type="ECO:0000313" key="13">
    <source>
        <dbReference type="Proteomes" id="UP000070444"/>
    </source>
</evidence>
<name>A0A137P6H0_CONC2</name>
<dbReference type="GO" id="GO:0016787">
    <property type="term" value="F:hydrolase activity"/>
    <property type="evidence" value="ECO:0007669"/>
    <property type="project" value="UniProtKB-KW"/>
</dbReference>
<evidence type="ECO:0000256" key="9">
    <source>
        <dbReference type="SAM" id="MobiDB-lite"/>
    </source>
</evidence>
<dbReference type="SMART" id="SM00487">
    <property type="entry name" value="DEXDc"/>
    <property type="match status" value="1"/>
</dbReference>
<dbReference type="Gene3D" id="3.40.50.10810">
    <property type="entry name" value="Tandem AAA-ATPase domain"/>
    <property type="match status" value="1"/>
</dbReference>
<keyword evidence="4" id="KW-0378">Hydrolase</keyword>
<dbReference type="PROSITE" id="PS51194">
    <property type="entry name" value="HELICASE_CTER"/>
    <property type="match status" value="1"/>
</dbReference>
<proteinExistence type="inferred from homology"/>
<dbReference type="EMBL" id="KQ964499">
    <property type="protein sequence ID" value="KXN70559.1"/>
    <property type="molecule type" value="Genomic_DNA"/>
</dbReference>
<dbReference type="PROSITE" id="PS51192">
    <property type="entry name" value="HELICASE_ATP_BIND_1"/>
    <property type="match status" value="1"/>
</dbReference>
<feature type="region of interest" description="Disordered" evidence="9">
    <location>
        <begin position="89"/>
        <end position="129"/>
    </location>
</feature>
<evidence type="ECO:0000256" key="7">
    <source>
        <dbReference type="ARBA" id="ARBA00023054"/>
    </source>
</evidence>
<feature type="domain" description="Helicase ATP-binding" evidence="10">
    <location>
        <begin position="154"/>
        <end position="320"/>
    </location>
</feature>
<feature type="domain" description="Helicase C-terminal" evidence="11">
    <location>
        <begin position="477"/>
        <end position="628"/>
    </location>
</feature>
<dbReference type="GO" id="GO:0070987">
    <property type="term" value="P:error-free translesion synthesis"/>
    <property type="evidence" value="ECO:0007669"/>
    <property type="project" value="EnsemblFungi"/>
</dbReference>
<dbReference type="AlphaFoldDB" id="A0A137P6H0"/>
<keyword evidence="6" id="KW-0067">ATP-binding</keyword>
<dbReference type="Gene3D" id="3.40.50.300">
    <property type="entry name" value="P-loop containing nucleotide triphosphate hydrolases"/>
    <property type="match status" value="1"/>
</dbReference>
<keyword evidence="7" id="KW-0175">Coiled coil</keyword>
<comment type="subcellular location">
    <subcellularLocation>
        <location evidence="1">Nucleus</location>
    </subcellularLocation>
</comment>
<dbReference type="GO" id="GO:0006312">
    <property type="term" value="P:mitotic recombination"/>
    <property type="evidence" value="ECO:0007669"/>
    <property type="project" value="EnsemblFungi"/>
</dbReference>
<organism evidence="12 13">
    <name type="scientific">Conidiobolus coronatus (strain ATCC 28846 / CBS 209.66 / NRRL 28638)</name>
    <name type="common">Delacroixia coronata</name>
    <dbReference type="NCBI Taxonomy" id="796925"/>
    <lineage>
        <taxon>Eukaryota</taxon>
        <taxon>Fungi</taxon>
        <taxon>Fungi incertae sedis</taxon>
        <taxon>Zoopagomycota</taxon>
        <taxon>Entomophthoromycotina</taxon>
        <taxon>Entomophthoromycetes</taxon>
        <taxon>Entomophthorales</taxon>
        <taxon>Ancylistaceae</taxon>
        <taxon>Conidiobolus</taxon>
    </lineage>
</organism>
<evidence type="ECO:0000256" key="8">
    <source>
        <dbReference type="ARBA" id="ARBA00023242"/>
    </source>
</evidence>
<dbReference type="InterPro" id="IPR000330">
    <property type="entry name" value="SNF2_N"/>
</dbReference>
<accession>A0A137P6H0</accession>
<dbReference type="STRING" id="796925.A0A137P6H0"/>
<gene>
    <name evidence="12" type="ORF">CONCODRAFT_85253</name>
</gene>
<dbReference type="InterPro" id="IPR038718">
    <property type="entry name" value="SNF2-like_sf"/>
</dbReference>
<evidence type="ECO:0000256" key="2">
    <source>
        <dbReference type="ARBA" id="ARBA00007025"/>
    </source>
</evidence>
<keyword evidence="13" id="KW-1185">Reference proteome</keyword>
<evidence type="ECO:0000256" key="1">
    <source>
        <dbReference type="ARBA" id="ARBA00004123"/>
    </source>
</evidence>
<dbReference type="PANTHER" id="PTHR10799">
    <property type="entry name" value="SNF2/RAD54 HELICASE FAMILY"/>
    <property type="match status" value="1"/>
</dbReference>
<evidence type="ECO:0000256" key="6">
    <source>
        <dbReference type="ARBA" id="ARBA00022840"/>
    </source>
</evidence>
<dbReference type="InterPro" id="IPR014001">
    <property type="entry name" value="Helicase_ATP-bd"/>
</dbReference>
<keyword evidence="5" id="KW-0347">Helicase</keyword>
<keyword evidence="8" id="KW-0539">Nucleus</keyword>
<evidence type="ECO:0000256" key="3">
    <source>
        <dbReference type="ARBA" id="ARBA00022741"/>
    </source>
</evidence>